<protein>
    <submittedName>
        <fullName evidence="1">Uncharacterized protein</fullName>
    </submittedName>
</protein>
<reference evidence="1" key="2">
    <citation type="submission" date="2025-09" db="UniProtKB">
        <authorList>
            <consortium name="Ensembl"/>
        </authorList>
    </citation>
    <scope>IDENTIFICATION</scope>
</reference>
<sequence length="73" mass="8062">MAPPTPHLAVRGSDGTFLLCGPPSCQESSAFQRFYLKLCKYMTFSSDGSLFGWCNGSQYVFSIVEFVVVQIDV</sequence>
<dbReference type="Proteomes" id="UP000472270">
    <property type="component" value="Unassembled WGS sequence"/>
</dbReference>
<proteinExistence type="predicted"/>
<dbReference type="Ensembl" id="ENSSRHT00000005085.1">
    <property type="protein sequence ID" value="ENSSRHP00000004902.1"/>
    <property type="gene ID" value="ENSSRHG00000003190.1"/>
</dbReference>
<evidence type="ECO:0000313" key="1">
    <source>
        <dbReference type="Ensembl" id="ENSSRHP00000004902.1"/>
    </source>
</evidence>
<evidence type="ECO:0000313" key="2">
    <source>
        <dbReference type="Proteomes" id="UP000472270"/>
    </source>
</evidence>
<keyword evidence="2" id="KW-1185">Reference proteome</keyword>
<accession>A0A673FUQ9</accession>
<name>A0A673FUQ9_9TELE</name>
<organism evidence="1 2">
    <name type="scientific">Sinocyclocheilus rhinocerous</name>
    <dbReference type="NCBI Taxonomy" id="307959"/>
    <lineage>
        <taxon>Eukaryota</taxon>
        <taxon>Metazoa</taxon>
        <taxon>Chordata</taxon>
        <taxon>Craniata</taxon>
        <taxon>Vertebrata</taxon>
        <taxon>Euteleostomi</taxon>
        <taxon>Actinopterygii</taxon>
        <taxon>Neopterygii</taxon>
        <taxon>Teleostei</taxon>
        <taxon>Ostariophysi</taxon>
        <taxon>Cypriniformes</taxon>
        <taxon>Cyprinidae</taxon>
        <taxon>Cyprininae</taxon>
        <taxon>Sinocyclocheilus</taxon>
    </lineage>
</organism>
<dbReference type="AlphaFoldDB" id="A0A673FUQ9"/>
<reference evidence="1" key="1">
    <citation type="submission" date="2025-08" db="UniProtKB">
        <authorList>
            <consortium name="Ensembl"/>
        </authorList>
    </citation>
    <scope>IDENTIFICATION</scope>
</reference>